<dbReference type="AlphaFoldDB" id="A0A059DJQ7"/>
<accession>A0A059DJQ7</accession>
<dbReference type="Gramene" id="KCW90634">
    <property type="protein sequence ID" value="KCW90634"/>
    <property type="gene ID" value="EUGRSUZ_A02737"/>
</dbReference>
<evidence type="ECO:0000313" key="1">
    <source>
        <dbReference type="EMBL" id="KCW90634.1"/>
    </source>
</evidence>
<protein>
    <submittedName>
        <fullName evidence="1">Uncharacterized protein</fullName>
    </submittedName>
</protein>
<proteinExistence type="predicted"/>
<dbReference type="InParanoid" id="A0A059DJQ7"/>
<organism evidence="1">
    <name type="scientific">Eucalyptus grandis</name>
    <name type="common">Flooded gum</name>
    <dbReference type="NCBI Taxonomy" id="71139"/>
    <lineage>
        <taxon>Eukaryota</taxon>
        <taxon>Viridiplantae</taxon>
        <taxon>Streptophyta</taxon>
        <taxon>Embryophyta</taxon>
        <taxon>Tracheophyta</taxon>
        <taxon>Spermatophyta</taxon>
        <taxon>Magnoliopsida</taxon>
        <taxon>eudicotyledons</taxon>
        <taxon>Gunneridae</taxon>
        <taxon>Pentapetalae</taxon>
        <taxon>rosids</taxon>
        <taxon>malvids</taxon>
        <taxon>Myrtales</taxon>
        <taxon>Myrtaceae</taxon>
        <taxon>Myrtoideae</taxon>
        <taxon>Eucalypteae</taxon>
        <taxon>Eucalyptus</taxon>
    </lineage>
</organism>
<reference evidence="1" key="1">
    <citation type="submission" date="2013-07" db="EMBL/GenBank/DDBJ databases">
        <title>The genome of Eucalyptus grandis.</title>
        <authorList>
            <person name="Schmutz J."/>
            <person name="Hayes R."/>
            <person name="Myburg A."/>
            <person name="Tuskan G."/>
            <person name="Grattapaglia D."/>
            <person name="Rokhsar D.S."/>
        </authorList>
    </citation>
    <scope>NUCLEOTIDE SEQUENCE</scope>
    <source>
        <tissue evidence="1">Leaf extractions</tissue>
    </source>
</reference>
<dbReference type="EMBL" id="KK198753">
    <property type="protein sequence ID" value="KCW90634.1"/>
    <property type="molecule type" value="Genomic_DNA"/>
</dbReference>
<gene>
    <name evidence="1" type="ORF">EUGRSUZ_A02737</name>
</gene>
<sequence>MPYLPFRCHLKFHNLLNNCSIYIKFTTAYMQLHKGSSGHATFEWLHVLMRNFEHIAILLLQTLGVQNSL</sequence>
<name>A0A059DJQ7_EUCGR</name>